<feature type="domain" description="YdhG-like" evidence="1">
    <location>
        <begin position="5"/>
        <end position="56"/>
    </location>
</feature>
<gene>
    <name evidence="2" type="ORF">ACFFH4_27135</name>
</gene>
<dbReference type="InterPro" id="IPR014922">
    <property type="entry name" value="YdhG-like"/>
</dbReference>
<dbReference type="Proteomes" id="UP001589833">
    <property type="component" value="Unassembled WGS sequence"/>
</dbReference>
<dbReference type="EMBL" id="JBHLTR010000135">
    <property type="protein sequence ID" value="MFC0562505.1"/>
    <property type="molecule type" value="Genomic_DNA"/>
</dbReference>
<keyword evidence="3" id="KW-1185">Reference proteome</keyword>
<name>A0ABV6NP24_9BACI</name>
<dbReference type="SUPFAM" id="SSF159888">
    <property type="entry name" value="YdhG-like"/>
    <property type="match status" value="1"/>
</dbReference>
<proteinExistence type="predicted"/>
<comment type="caution">
    <text evidence="2">The sequence shown here is derived from an EMBL/GenBank/DDBJ whole genome shotgun (WGS) entry which is preliminary data.</text>
</comment>
<protein>
    <submittedName>
        <fullName evidence="2">DUF1801 domain-containing protein</fullName>
    </submittedName>
</protein>
<dbReference type="RefSeq" id="WP_273848296.1">
    <property type="nucleotide sequence ID" value="NZ_JBHLTR010000135.1"/>
</dbReference>
<sequence length="60" mass="6715">MAPAKNHVNLGFYKGSELSDSDGVLQGTGKQMRHIQVKKVETINPDLYISMIREAIELNK</sequence>
<dbReference type="Pfam" id="PF08818">
    <property type="entry name" value="DUF1801"/>
    <property type="match status" value="1"/>
</dbReference>
<evidence type="ECO:0000313" key="3">
    <source>
        <dbReference type="Proteomes" id="UP001589833"/>
    </source>
</evidence>
<evidence type="ECO:0000313" key="2">
    <source>
        <dbReference type="EMBL" id="MFC0562505.1"/>
    </source>
</evidence>
<organism evidence="2 3">
    <name type="scientific">Halalkalibacter alkalisediminis</name>
    <dbReference type="NCBI Taxonomy" id="935616"/>
    <lineage>
        <taxon>Bacteria</taxon>
        <taxon>Bacillati</taxon>
        <taxon>Bacillota</taxon>
        <taxon>Bacilli</taxon>
        <taxon>Bacillales</taxon>
        <taxon>Bacillaceae</taxon>
        <taxon>Halalkalibacter</taxon>
    </lineage>
</organism>
<evidence type="ECO:0000259" key="1">
    <source>
        <dbReference type="Pfam" id="PF08818"/>
    </source>
</evidence>
<reference evidence="2 3" key="1">
    <citation type="submission" date="2024-09" db="EMBL/GenBank/DDBJ databases">
        <authorList>
            <person name="Sun Q."/>
            <person name="Mori K."/>
        </authorList>
    </citation>
    <scope>NUCLEOTIDE SEQUENCE [LARGE SCALE GENOMIC DNA]</scope>
    <source>
        <strain evidence="2 3">NCAIM B.02301</strain>
    </source>
</reference>
<accession>A0ABV6NP24</accession>